<comment type="caution">
    <text evidence="8">Lacks conserved residue(s) required for the propagation of feature annotation.</text>
</comment>
<protein>
    <recommendedName>
        <fullName evidence="8">tRNA modification GTPase MnmE</fullName>
        <ecNumber evidence="8">3.6.-.-</ecNumber>
    </recommendedName>
</protein>
<keyword evidence="4 8" id="KW-0378">Hydrolase</keyword>
<organism evidence="11 12">
    <name type="scientific">Blastochloris sulfoviridis</name>
    <dbReference type="NCBI Taxonomy" id="50712"/>
    <lineage>
        <taxon>Bacteria</taxon>
        <taxon>Pseudomonadati</taxon>
        <taxon>Pseudomonadota</taxon>
        <taxon>Alphaproteobacteria</taxon>
        <taxon>Hyphomicrobiales</taxon>
        <taxon>Blastochloridaceae</taxon>
        <taxon>Blastochloris</taxon>
    </lineage>
</organism>
<dbReference type="InterPro" id="IPR027417">
    <property type="entry name" value="P-loop_NTPase"/>
</dbReference>
<dbReference type="PROSITE" id="PS51709">
    <property type="entry name" value="G_TRME"/>
    <property type="match status" value="1"/>
</dbReference>
<keyword evidence="3 8" id="KW-0547">Nucleotide-binding</keyword>
<dbReference type="AlphaFoldDB" id="A0A5M6HXR0"/>
<keyword evidence="8" id="KW-0963">Cytoplasm</keyword>
<keyword evidence="8" id="KW-0479">Metal-binding</keyword>
<evidence type="ECO:0000256" key="2">
    <source>
        <dbReference type="ARBA" id="ARBA00022694"/>
    </source>
</evidence>
<feature type="binding site" evidence="8">
    <location>
        <position position="252"/>
    </location>
    <ligand>
        <name>K(+)</name>
        <dbReference type="ChEBI" id="CHEBI:29103"/>
    </ligand>
</feature>
<dbReference type="Gene3D" id="3.30.1360.120">
    <property type="entry name" value="Probable tRNA modification gtpase trme, domain 1"/>
    <property type="match status" value="1"/>
</dbReference>
<feature type="binding site" evidence="8">
    <location>
        <position position="232"/>
    </location>
    <ligand>
        <name>Mg(2+)</name>
        <dbReference type="ChEBI" id="CHEBI:18420"/>
    </ligand>
</feature>
<feature type="binding site" evidence="8">
    <location>
        <begin position="272"/>
        <end position="275"/>
    </location>
    <ligand>
        <name>GTP</name>
        <dbReference type="ChEBI" id="CHEBI:37565"/>
    </ligand>
</feature>
<feature type="binding site" evidence="8">
    <location>
        <begin position="228"/>
        <end position="233"/>
    </location>
    <ligand>
        <name>GTP</name>
        <dbReference type="ChEBI" id="CHEBI:37565"/>
    </ligand>
</feature>
<dbReference type="InterPro" id="IPR018948">
    <property type="entry name" value="GTP-bd_TrmE_N"/>
</dbReference>
<dbReference type="PANTHER" id="PTHR42714:SF2">
    <property type="entry name" value="TRNA MODIFICATION GTPASE GTPBP3, MITOCHONDRIAL"/>
    <property type="match status" value="1"/>
</dbReference>
<dbReference type="GO" id="GO:0002098">
    <property type="term" value="P:tRNA wobble uridine modification"/>
    <property type="evidence" value="ECO:0007669"/>
    <property type="project" value="TreeGrafter"/>
</dbReference>
<comment type="subcellular location">
    <subcellularLocation>
        <location evidence="8">Cytoplasm</location>
    </subcellularLocation>
</comment>
<feature type="binding site" evidence="8">
    <location>
        <position position="23"/>
    </location>
    <ligand>
        <name>(6S)-5-formyl-5,6,7,8-tetrahydrofolate</name>
        <dbReference type="ChEBI" id="CHEBI:57457"/>
    </ligand>
</feature>
<dbReference type="SUPFAM" id="SSF52540">
    <property type="entry name" value="P-loop containing nucleoside triphosphate hydrolases"/>
    <property type="match status" value="1"/>
</dbReference>
<feature type="binding site" evidence="8">
    <location>
        <position position="228"/>
    </location>
    <ligand>
        <name>K(+)</name>
        <dbReference type="ChEBI" id="CHEBI:29103"/>
    </ligand>
</feature>
<dbReference type="InterPro" id="IPR031168">
    <property type="entry name" value="G_TrmE"/>
</dbReference>
<dbReference type="InterPro" id="IPR027266">
    <property type="entry name" value="TrmE/GcvT-like"/>
</dbReference>
<feature type="binding site" evidence="8">
    <location>
        <position position="121"/>
    </location>
    <ligand>
        <name>(6S)-5-formyl-5,6,7,8-tetrahydrofolate</name>
        <dbReference type="ChEBI" id="CHEBI:57457"/>
    </ligand>
</feature>
<sequence>MRGAGTIFALSSGRPPAGVAVVRVSGAGARFALEALAGVVGAPRRMRLATLRDPATFEPLDRALTVFFPGPASATGEDIAEFHLHGGLAVVADVLAALGRLQGLRLAEPGDFTRRAFANGVMDLAAVEGLADLIGAATSGQRRQALAQASGALGAAVAGWRERLIGIAALVEASIDFSDEGDVPADLVATARTALAALDRDVAAALDGARRGERMRSGLVVVIAGPPNAGKSSLLNALARREVAIVSALPGTTRDAIEVHLDLDGLPVTVIDTAGLREGADPVEKEGIRRAHARMALADLVLWLEPADEPATPPPAGAAPVWRVGTKRDLAGGGPSDSDSKRDGVRHRVSTRSGAGLDALVADIAAAAAEMVGGEPPLVTRARQAQALDVALAALRDAGGRPDAAPELMAEDLRRAARALGEVVGMVDVEDVLDAIFRQFCVGK</sequence>
<dbReference type="RefSeq" id="WP_150097584.1">
    <property type="nucleotide sequence ID" value="NZ_VWPL01000016.1"/>
</dbReference>
<dbReference type="Proteomes" id="UP000323886">
    <property type="component" value="Unassembled WGS sequence"/>
</dbReference>
<feature type="domain" description="TrmE-type G" evidence="10">
    <location>
        <begin position="218"/>
        <end position="369"/>
    </location>
</feature>
<comment type="function">
    <text evidence="8">Exhibits a very high intrinsic GTPase hydrolysis rate. Involved in the addition of a carboxymethylaminomethyl (cmnm) group at the wobble position (U34) of certain tRNAs, forming tRNA-cmnm(5)s(2)U34.</text>
</comment>
<evidence type="ECO:0000256" key="8">
    <source>
        <dbReference type="HAMAP-Rule" id="MF_00379"/>
    </source>
</evidence>
<dbReference type="CDD" id="cd14858">
    <property type="entry name" value="TrmE_N"/>
    <property type="match status" value="1"/>
</dbReference>
<evidence type="ECO:0000256" key="6">
    <source>
        <dbReference type="ARBA" id="ARBA00022958"/>
    </source>
</evidence>
<comment type="subunit">
    <text evidence="8">Homodimer. Heterotetramer of two MnmE and two MnmG subunits.</text>
</comment>
<keyword evidence="2 8" id="KW-0819">tRNA processing</keyword>
<evidence type="ECO:0000256" key="3">
    <source>
        <dbReference type="ARBA" id="ARBA00022741"/>
    </source>
</evidence>
<keyword evidence="5 8" id="KW-0460">Magnesium</keyword>
<feature type="binding site" evidence="8">
    <location>
        <position position="81"/>
    </location>
    <ligand>
        <name>(6S)-5-formyl-5,6,7,8-tetrahydrofolate</name>
        <dbReference type="ChEBI" id="CHEBI:57457"/>
    </ligand>
</feature>
<dbReference type="PRINTS" id="PR00326">
    <property type="entry name" value="GTP1OBG"/>
</dbReference>
<feature type="region of interest" description="Disordered" evidence="9">
    <location>
        <begin position="308"/>
        <end position="350"/>
    </location>
</feature>
<evidence type="ECO:0000256" key="7">
    <source>
        <dbReference type="ARBA" id="ARBA00023134"/>
    </source>
</evidence>
<dbReference type="EC" id="3.6.-.-" evidence="8"/>
<comment type="caution">
    <text evidence="11">The sequence shown here is derived from an EMBL/GenBank/DDBJ whole genome shotgun (WGS) entry which is preliminary data.</text>
</comment>
<dbReference type="PANTHER" id="PTHR42714">
    <property type="entry name" value="TRNA MODIFICATION GTPASE GTPBP3"/>
    <property type="match status" value="1"/>
</dbReference>
<gene>
    <name evidence="8 11" type="primary">mnmE</name>
    <name evidence="8" type="synonym">trmE</name>
    <name evidence="11" type="ORF">F1193_10200</name>
</gene>
<evidence type="ECO:0000256" key="5">
    <source>
        <dbReference type="ARBA" id="ARBA00022842"/>
    </source>
</evidence>
<dbReference type="OrthoDB" id="9805918at2"/>
<dbReference type="GO" id="GO:0005525">
    <property type="term" value="F:GTP binding"/>
    <property type="evidence" value="ECO:0007669"/>
    <property type="project" value="UniProtKB-UniRule"/>
</dbReference>
<dbReference type="GO" id="GO:0005737">
    <property type="term" value="C:cytoplasm"/>
    <property type="evidence" value="ECO:0007669"/>
    <property type="project" value="UniProtKB-SubCell"/>
</dbReference>
<dbReference type="InterPro" id="IPR027368">
    <property type="entry name" value="MnmE_dom2"/>
</dbReference>
<comment type="similarity">
    <text evidence="1 8">Belongs to the TRAFAC class TrmE-Era-EngA-EngB-Septin-like GTPase superfamily. TrmE GTPase family.</text>
</comment>
<dbReference type="NCBIfam" id="TIGR00231">
    <property type="entry name" value="small_GTP"/>
    <property type="match status" value="1"/>
</dbReference>
<keyword evidence="6 8" id="KW-0630">Potassium</keyword>
<name>A0A5M6HXR0_9HYPH</name>
<evidence type="ECO:0000256" key="9">
    <source>
        <dbReference type="SAM" id="MobiDB-lite"/>
    </source>
</evidence>
<dbReference type="CDD" id="cd04164">
    <property type="entry name" value="trmE"/>
    <property type="match status" value="1"/>
</dbReference>
<dbReference type="NCBIfam" id="NF003661">
    <property type="entry name" value="PRK05291.1-3"/>
    <property type="match status" value="1"/>
</dbReference>
<dbReference type="GO" id="GO:0046872">
    <property type="term" value="F:metal ion binding"/>
    <property type="evidence" value="ECO:0007669"/>
    <property type="project" value="UniProtKB-KW"/>
</dbReference>
<dbReference type="EMBL" id="VWPL01000016">
    <property type="protein sequence ID" value="KAA5600408.1"/>
    <property type="molecule type" value="Genomic_DNA"/>
</dbReference>
<comment type="cofactor">
    <cofactor evidence="8">
        <name>K(+)</name>
        <dbReference type="ChEBI" id="CHEBI:29103"/>
    </cofactor>
    <text evidence="8">Binds 1 potassium ion per subunit.</text>
</comment>
<dbReference type="Gene3D" id="3.40.50.300">
    <property type="entry name" value="P-loop containing nucleotide triphosphate hydrolases"/>
    <property type="match status" value="1"/>
</dbReference>
<evidence type="ECO:0000256" key="4">
    <source>
        <dbReference type="ARBA" id="ARBA00022801"/>
    </source>
</evidence>
<dbReference type="Gene3D" id="1.20.120.430">
    <property type="entry name" value="tRNA modification GTPase MnmE domain 2"/>
    <property type="match status" value="1"/>
</dbReference>
<reference evidence="11 12" key="1">
    <citation type="submission" date="2019-09" db="EMBL/GenBank/DDBJ databases">
        <title>Draft Whole-Genome sequence of Blastochloris sulfoviridis DSM 729.</title>
        <authorList>
            <person name="Meyer T.E."/>
            <person name="Kyndt J.A."/>
        </authorList>
    </citation>
    <scope>NUCLEOTIDE SEQUENCE [LARGE SCALE GENOMIC DNA]</scope>
    <source>
        <strain evidence="11 12">DSM 729</strain>
    </source>
</reference>
<dbReference type="InterPro" id="IPR004520">
    <property type="entry name" value="GTPase_MnmE"/>
</dbReference>
<proteinExistence type="inferred from homology"/>
<dbReference type="InterPro" id="IPR006073">
    <property type="entry name" value="GTP-bd"/>
</dbReference>
<dbReference type="InterPro" id="IPR005225">
    <property type="entry name" value="Small_GTP-bd"/>
</dbReference>
<feature type="binding site" evidence="8">
    <location>
        <position position="247"/>
    </location>
    <ligand>
        <name>K(+)</name>
        <dbReference type="ChEBI" id="CHEBI:29103"/>
    </ligand>
</feature>
<evidence type="ECO:0000313" key="12">
    <source>
        <dbReference type="Proteomes" id="UP000323886"/>
    </source>
</evidence>
<feature type="binding site" evidence="8">
    <location>
        <position position="444"/>
    </location>
    <ligand>
        <name>(6S)-5-formyl-5,6,7,8-tetrahydrofolate</name>
        <dbReference type="ChEBI" id="CHEBI:57457"/>
    </ligand>
</feature>
<dbReference type="InterPro" id="IPR025867">
    <property type="entry name" value="MnmE_helical"/>
</dbReference>
<feature type="binding site" evidence="8">
    <location>
        <position position="253"/>
    </location>
    <ligand>
        <name>Mg(2+)</name>
        <dbReference type="ChEBI" id="CHEBI:18420"/>
    </ligand>
</feature>
<dbReference type="HAMAP" id="MF_00379">
    <property type="entry name" value="GTPase_MnmE"/>
    <property type="match status" value="1"/>
</dbReference>
<dbReference type="Pfam" id="PF10396">
    <property type="entry name" value="TrmE_N"/>
    <property type="match status" value="1"/>
</dbReference>
<feature type="binding site" evidence="8">
    <location>
        <begin position="247"/>
        <end position="253"/>
    </location>
    <ligand>
        <name>GTP</name>
        <dbReference type="ChEBI" id="CHEBI:37565"/>
    </ligand>
</feature>
<feature type="binding site" evidence="8">
    <location>
        <position position="249"/>
    </location>
    <ligand>
        <name>K(+)</name>
        <dbReference type="ChEBI" id="CHEBI:29103"/>
    </ligand>
</feature>
<dbReference type="FunFam" id="3.30.1360.120:FF:000007">
    <property type="entry name" value="tRNA modification GTPase GTPBP3, mitochondrial"/>
    <property type="match status" value="1"/>
</dbReference>
<evidence type="ECO:0000259" key="10">
    <source>
        <dbReference type="PROSITE" id="PS51709"/>
    </source>
</evidence>
<keyword evidence="7 8" id="KW-0342">GTP-binding</keyword>
<dbReference type="GO" id="GO:0030488">
    <property type="term" value="P:tRNA methylation"/>
    <property type="evidence" value="ECO:0007669"/>
    <property type="project" value="TreeGrafter"/>
</dbReference>
<dbReference type="Pfam" id="PF01926">
    <property type="entry name" value="MMR_HSR1"/>
    <property type="match status" value="1"/>
</dbReference>
<dbReference type="GO" id="GO:0003924">
    <property type="term" value="F:GTPase activity"/>
    <property type="evidence" value="ECO:0007669"/>
    <property type="project" value="UniProtKB-UniRule"/>
</dbReference>
<dbReference type="Pfam" id="PF12631">
    <property type="entry name" value="MnmE_helical"/>
    <property type="match status" value="1"/>
</dbReference>
<dbReference type="SUPFAM" id="SSF116878">
    <property type="entry name" value="TrmE connector domain"/>
    <property type="match status" value="1"/>
</dbReference>
<evidence type="ECO:0000313" key="11">
    <source>
        <dbReference type="EMBL" id="KAA5600408.1"/>
    </source>
</evidence>
<keyword evidence="12" id="KW-1185">Reference proteome</keyword>
<accession>A0A5M6HXR0</accession>
<evidence type="ECO:0000256" key="1">
    <source>
        <dbReference type="ARBA" id="ARBA00011043"/>
    </source>
</evidence>